<name>A0AAV4JX52_9GAST</name>
<comment type="caution">
    <text evidence="2">The sequence shown here is derived from an EMBL/GenBank/DDBJ whole genome shotgun (WGS) entry which is preliminary data.</text>
</comment>
<evidence type="ECO:0000256" key="1">
    <source>
        <dbReference type="SAM" id="MobiDB-lite"/>
    </source>
</evidence>
<organism evidence="2 3">
    <name type="scientific">Elysia marginata</name>
    <dbReference type="NCBI Taxonomy" id="1093978"/>
    <lineage>
        <taxon>Eukaryota</taxon>
        <taxon>Metazoa</taxon>
        <taxon>Spiralia</taxon>
        <taxon>Lophotrochozoa</taxon>
        <taxon>Mollusca</taxon>
        <taxon>Gastropoda</taxon>
        <taxon>Heterobranchia</taxon>
        <taxon>Euthyneura</taxon>
        <taxon>Panpulmonata</taxon>
        <taxon>Sacoglossa</taxon>
        <taxon>Placobranchoidea</taxon>
        <taxon>Plakobranchidae</taxon>
        <taxon>Elysia</taxon>
    </lineage>
</organism>
<keyword evidence="3" id="KW-1185">Reference proteome</keyword>
<dbReference type="AlphaFoldDB" id="A0AAV4JX52"/>
<proteinExistence type="predicted"/>
<feature type="compositionally biased region" description="Polar residues" evidence="1">
    <location>
        <begin position="24"/>
        <end position="34"/>
    </location>
</feature>
<feature type="compositionally biased region" description="Low complexity" evidence="1">
    <location>
        <begin position="35"/>
        <end position="61"/>
    </location>
</feature>
<dbReference type="EMBL" id="BMAT01014149">
    <property type="protein sequence ID" value="GFS27000.1"/>
    <property type="molecule type" value="Genomic_DNA"/>
</dbReference>
<sequence>MERHRRERYIRDKYSNKYYKSNGYHHNNSSCSNRASDGGMSSSASSHSISSNCSTGSTNSCSKLDRWSLHQIRRDDQSQWYHSYTCPVYDSNQRAMGRCDCLICLARSSLGQAWSYAT</sequence>
<accession>A0AAV4JX52</accession>
<gene>
    <name evidence="2" type="ORF">ElyMa_007073100</name>
</gene>
<protein>
    <submittedName>
        <fullName evidence="2">Uncharacterized protein</fullName>
    </submittedName>
</protein>
<reference evidence="2 3" key="1">
    <citation type="journal article" date="2021" name="Elife">
        <title>Chloroplast acquisition without the gene transfer in kleptoplastic sea slugs, Plakobranchus ocellatus.</title>
        <authorList>
            <person name="Maeda T."/>
            <person name="Takahashi S."/>
            <person name="Yoshida T."/>
            <person name="Shimamura S."/>
            <person name="Takaki Y."/>
            <person name="Nagai Y."/>
            <person name="Toyoda A."/>
            <person name="Suzuki Y."/>
            <person name="Arimoto A."/>
            <person name="Ishii H."/>
            <person name="Satoh N."/>
            <person name="Nishiyama T."/>
            <person name="Hasebe M."/>
            <person name="Maruyama T."/>
            <person name="Minagawa J."/>
            <person name="Obokata J."/>
            <person name="Shigenobu S."/>
        </authorList>
    </citation>
    <scope>NUCLEOTIDE SEQUENCE [LARGE SCALE GENOMIC DNA]</scope>
</reference>
<evidence type="ECO:0000313" key="3">
    <source>
        <dbReference type="Proteomes" id="UP000762676"/>
    </source>
</evidence>
<evidence type="ECO:0000313" key="2">
    <source>
        <dbReference type="EMBL" id="GFS27000.1"/>
    </source>
</evidence>
<dbReference type="Proteomes" id="UP000762676">
    <property type="component" value="Unassembled WGS sequence"/>
</dbReference>
<feature type="region of interest" description="Disordered" evidence="1">
    <location>
        <begin position="12"/>
        <end position="61"/>
    </location>
</feature>